<accession>A0ABR3UHK5</accession>
<gene>
    <name evidence="3" type="ORF">ACET3X_006191</name>
</gene>
<sequence length="613" mass="69370">MASVEGLHADVDTHAMDSVTPSRSPPIGQASAFRPKPSIEPSTPKRIERSEWDKHERFIRANHHRMQLTQLRRAILMERGFVASEQQWKKALARWGLCKSIPKSVAKFIGKKTHFRQAREGKKTTFRYRKQTVPKDKIKRYEQEYAKGDLSPIPTSPSNLTYQTLKSPTMAFTLPVNQSPKPPHMEFTLPADQTSCSNMSVRTEFYNGQDLDSFLASSHYAQALAKQGNYTVAKLSFIDALEGIEALIGAVHMITIDVLDSFAEAAIQNKDYGGATELLRKSHTQHQELLGRNHKKTWASFGRLGLVQLAEGKRGQALKTFMDAKSGIRAAPDMSQEDIFNLTIEFTLKIVDVRQKLCDFEGAVSELCDLIQESEALGDAYRNQTAALKHRLAHLYNDEVWSLGLKTLPFGVAAAPRQRVENNLLEAINDYEATFSEDPHYLCSLEQLRVYYENAGEVFKLDALIKEKIEPAFVALRPTGQIRDKYIKLMQGAIVSLSRLREFERAEMLLKWRQQQIEGSDKMGYFSFEALSNVMLHAKCYLDRKMPESAEPLLEKAQQIAMRVLPLGHTFHEVLAQTIAGKAWLYETCHCCLVNPPGEFDSASWSGDYLGRH</sequence>
<evidence type="ECO:0000313" key="4">
    <source>
        <dbReference type="Proteomes" id="UP001578633"/>
    </source>
</evidence>
<dbReference type="InterPro" id="IPR025676">
    <property type="entry name" value="Clr5_dom"/>
</dbReference>
<comment type="caution">
    <text evidence="3">The sequence shown here is derived from an EMBL/GenBank/DDBJ whole genome shotgun (WGS) entry which is preliminary data.</text>
</comment>
<organism evidence="3 4">
    <name type="scientific">Alternaria dauci</name>
    <dbReference type="NCBI Taxonomy" id="48095"/>
    <lineage>
        <taxon>Eukaryota</taxon>
        <taxon>Fungi</taxon>
        <taxon>Dikarya</taxon>
        <taxon>Ascomycota</taxon>
        <taxon>Pezizomycotina</taxon>
        <taxon>Dothideomycetes</taxon>
        <taxon>Pleosporomycetidae</taxon>
        <taxon>Pleosporales</taxon>
        <taxon>Pleosporineae</taxon>
        <taxon>Pleosporaceae</taxon>
        <taxon>Alternaria</taxon>
        <taxon>Alternaria sect. Porri</taxon>
    </lineage>
</organism>
<dbReference type="InterPro" id="IPR011990">
    <property type="entry name" value="TPR-like_helical_dom_sf"/>
</dbReference>
<dbReference type="GeneID" id="96086513"/>
<dbReference type="EMBL" id="JBHGVX010000005">
    <property type="protein sequence ID" value="KAL1795967.1"/>
    <property type="molecule type" value="Genomic_DNA"/>
</dbReference>
<protein>
    <recommendedName>
        <fullName evidence="2">Clr5 domain-containing protein</fullName>
    </recommendedName>
</protein>
<dbReference type="PANTHER" id="PTHR38788:SF3">
    <property type="entry name" value="CLR5 DOMAIN-CONTAINING PROTEIN"/>
    <property type="match status" value="1"/>
</dbReference>
<evidence type="ECO:0000256" key="1">
    <source>
        <dbReference type="SAM" id="MobiDB-lite"/>
    </source>
</evidence>
<keyword evidence="4" id="KW-1185">Reference proteome</keyword>
<proteinExistence type="predicted"/>
<feature type="region of interest" description="Disordered" evidence="1">
    <location>
        <begin position="1"/>
        <end position="45"/>
    </location>
</feature>
<evidence type="ECO:0000313" key="3">
    <source>
        <dbReference type="EMBL" id="KAL1795967.1"/>
    </source>
</evidence>
<dbReference type="Gene3D" id="1.25.40.10">
    <property type="entry name" value="Tetratricopeptide repeat domain"/>
    <property type="match status" value="1"/>
</dbReference>
<dbReference type="RefSeq" id="XP_069306551.1">
    <property type="nucleotide sequence ID" value="XM_069452375.1"/>
</dbReference>
<reference evidence="3 4" key="1">
    <citation type="submission" date="2024-09" db="EMBL/GenBank/DDBJ databases">
        <title>T2T genomes of carrot and Alternaria dauci and their utility for understanding host-pathogen interaction during carrot leaf blight disease.</title>
        <authorList>
            <person name="Liu W."/>
            <person name="Xu S."/>
            <person name="Ou C."/>
            <person name="Liu X."/>
            <person name="Zhuang F."/>
            <person name="Deng X.W."/>
        </authorList>
    </citation>
    <scope>NUCLEOTIDE SEQUENCE [LARGE SCALE GENOMIC DNA]</scope>
    <source>
        <strain evidence="3 4">A2016</strain>
    </source>
</reference>
<dbReference type="SUPFAM" id="SSF48452">
    <property type="entry name" value="TPR-like"/>
    <property type="match status" value="1"/>
</dbReference>
<feature type="domain" description="Clr5" evidence="2">
    <location>
        <begin position="50"/>
        <end position="99"/>
    </location>
</feature>
<dbReference type="Pfam" id="PF14420">
    <property type="entry name" value="Clr5"/>
    <property type="match status" value="1"/>
</dbReference>
<name>A0ABR3UHK5_9PLEO</name>
<dbReference type="Proteomes" id="UP001578633">
    <property type="component" value="Chromosome 5"/>
</dbReference>
<evidence type="ECO:0000259" key="2">
    <source>
        <dbReference type="Pfam" id="PF14420"/>
    </source>
</evidence>
<dbReference type="PANTHER" id="PTHR38788">
    <property type="entry name" value="CLR5 DOMAIN-CONTAINING PROTEIN"/>
    <property type="match status" value="1"/>
</dbReference>